<keyword evidence="1" id="KW-1133">Transmembrane helix</keyword>
<evidence type="ECO:0000313" key="3">
    <source>
        <dbReference type="Proteomes" id="UP000886893"/>
    </source>
</evidence>
<gene>
    <name evidence="2" type="ORF">IAD04_02170</name>
</gene>
<protein>
    <submittedName>
        <fullName evidence="2">SpoIIIAH-like family protein</fullName>
    </submittedName>
</protein>
<dbReference type="AlphaFoldDB" id="A0A9D1KAF6"/>
<reference evidence="2" key="2">
    <citation type="journal article" date="2021" name="PeerJ">
        <title>Extensive microbial diversity within the chicken gut microbiome revealed by metagenomics and culture.</title>
        <authorList>
            <person name="Gilroy R."/>
            <person name="Ravi A."/>
            <person name="Getino M."/>
            <person name="Pursley I."/>
            <person name="Horton D.L."/>
            <person name="Alikhan N.F."/>
            <person name="Baker D."/>
            <person name="Gharbi K."/>
            <person name="Hall N."/>
            <person name="Watson M."/>
            <person name="Adriaenssens E.M."/>
            <person name="Foster-Nyarko E."/>
            <person name="Jarju S."/>
            <person name="Secka A."/>
            <person name="Antonio M."/>
            <person name="Oren A."/>
            <person name="Chaudhuri R.R."/>
            <person name="La Ragione R."/>
            <person name="Hildebrand F."/>
            <person name="Pallen M.J."/>
        </authorList>
    </citation>
    <scope>NUCLEOTIDE SEQUENCE</scope>
    <source>
        <strain evidence="2">14508</strain>
    </source>
</reference>
<dbReference type="InterPro" id="IPR038503">
    <property type="entry name" value="SpoIIIAH_sf"/>
</dbReference>
<organism evidence="2 3">
    <name type="scientific">Candidatus Caccosoma faecigallinarum</name>
    <dbReference type="NCBI Taxonomy" id="2840720"/>
    <lineage>
        <taxon>Bacteria</taxon>
        <taxon>Bacillati</taxon>
        <taxon>Bacillota</taxon>
        <taxon>Bacillota incertae sedis</taxon>
        <taxon>Candidatus Caccosoma</taxon>
    </lineage>
</organism>
<keyword evidence="1" id="KW-0812">Transmembrane</keyword>
<reference evidence="2" key="1">
    <citation type="submission" date="2020-10" db="EMBL/GenBank/DDBJ databases">
        <authorList>
            <person name="Gilroy R."/>
        </authorList>
    </citation>
    <scope>NUCLEOTIDE SEQUENCE</scope>
    <source>
        <strain evidence="2">14508</strain>
    </source>
</reference>
<evidence type="ECO:0000256" key="1">
    <source>
        <dbReference type="SAM" id="Phobius"/>
    </source>
</evidence>
<comment type="caution">
    <text evidence="2">The sequence shown here is derived from an EMBL/GenBank/DDBJ whole genome shotgun (WGS) entry which is preliminary data.</text>
</comment>
<feature type="transmembrane region" description="Helical" evidence="1">
    <location>
        <begin position="6"/>
        <end position="25"/>
    </location>
</feature>
<dbReference type="EMBL" id="DVKI01000069">
    <property type="protein sequence ID" value="HIT17170.1"/>
    <property type="molecule type" value="Genomic_DNA"/>
</dbReference>
<dbReference type="Proteomes" id="UP000886893">
    <property type="component" value="Unassembled WGS sequence"/>
</dbReference>
<dbReference type="Pfam" id="PF12685">
    <property type="entry name" value="SpoIIIAH"/>
    <property type="match status" value="1"/>
</dbReference>
<name>A0A9D1KAF6_9FIRM</name>
<proteinExistence type="predicted"/>
<evidence type="ECO:0000313" key="2">
    <source>
        <dbReference type="EMBL" id="HIT17170.1"/>
    </source>
</evidence>
<dbReference type="InterPro" id="IPR024232">
    <property type="entry name" value="SpoIIIAH"/>
</dbReference>
<accession>A0A9D1KAF6</accession>
<keyword evidence="1" id="KW-0472">Membrane</keyword>
<sequence>MNRQVVSFLSLFGLVLVLSVYYILLPTNLFINVPSTDKEVGTIINPSQDVYFETLFYELDAKHQEVIDENLAIVVSSEVSNQQKEVALNAILSEKEIISLENTLVGLIKEEGYSNVYVEYLDNSIKVVVKAEEVTNEQAAAIFTIVFENSETNLIPELEIIS</sequence>
<dbReference type="Gene3D" id="1.10.287.4300">
    <property type="entry name" value="Stage III sporulation protein AH-like"/>
    <property type="match status" value="1"/>
</dbReference>